<feature type="transmembrane region" description="Helical" evidence="1">
    <location>
        <begin position="6"/>
        <end position="23"/>
    </location>
</feature>
<name>A0ABX7F2M2_9HYPH</name>
<dbReference type="InterPro" id="IPR017946">
    <property type="entry name" value="PLC-like_Pdiesterase_TIM-brl"/>
</dbReference>
<feature type="transmembrane region" description="Helical" evidence="1">
    <location>
        <begin position="66"/>
        <end position="89"/>
    </location>
</feature>
<keyword evidence="1" id="KW-0472">Membrane</keyword>
<dbReference type="EMBL" id="CP032405">
    <property type="protein sequence ID" value="QRF53987.1"/>
    <property type="molecule type" value="Genomic_DNA"/>
</dbReference>
<keyword evidence="4" id="KW-1185">Reference proteome</keyword>
<evidence type="ECO:0000256" key="1">
    <source>
        <dbReference type="SAM" id="Phobius"/>
    </source>
</evidence>
<organism evidence="3 4">
    <name type="scientific">Rhizobium rosettiformans</name>
    <dbReference type="NCBI Taxonomy" id="1368430"/>
    <lineage>
        <taxon>Bacteria</taxon>
        <taxon>Pseudomonadati</taxon>
        <taxon>Pseudomonadota</taxon>
        <taxon>Alphaproteobacteria</taxon>
        <taxon>Hyphomicrobiales</taxon>
        <taxon>Rhizobiaceae</taxon>
        <taxon>Rhizobium/Agrobacterium group</taxon>
        <taxon>Rhizobium</taxon>
    </lineage>
</organism>
<dbReference type="Gene3D" id="3.20.20.190">
    <property type="entry name" value="Phosphatidylinositol (PI) phosphodiesterase"/>
    <property type="match status" value="1"/>
</dbReference>
<reference evidence="3 4" key="1">
    <citation type="submission" date="2018-09" db="EMBL/GenBank/DDBJ databases">
        <title>Rhizobium sp. MAE2-X.</title>
        <authorList>
            <person name="Lee Y."/>
            <person name="Jeon C.O."/>
        </authorList>
    </citation>
    <scope>NUCLEOTIDE SEQUENCE [LARGE SCALE GENOMIC DNA]</scope>
    <source>
        <strain evidence="3 4">MAE2-X</strain>
    </source>
</reference>
<feature type="domain" description="GP-PDE" evidence="2">
    <location>
        <begin position="114"/>
        <end position="397"/>
    </location>
</feature>
<dbReference type="PANTHER" id="PTHR46320:SF1">
    <property type="entry name" value="GLYCEROPHOSPHODIESTER PHOSPHODIESTERASE 1"/>
    <property type="match status" value="1"/>
</dbReference>
<dbReference type="Pfam" id="PF16387">
    <property type="entry name" value="DUF4996"/>
    <property type="match status" value="1"/>
</dbReference>
<evidence type="ECO:0000259" key="2">
    <source>
        <dbReference type="PROSITE" id="PS51704"/>
    </source>
</evidence>
<dbReference type="SUPFAM" id="SSF51695">
    <property type="entry name" value="PLC-like phosphodiesterases"/>
    <property type="match status" value="1"/>
</dbReference>
<dbReference type="RefSeq" id="WP_203019446.1">
    <property type="nucleotide sequence ID" value="NZ_CP032405.1"/>
</dbReference>
<proteinExistence type="predicted"/>
<dbReference type="InterPro" id="IPR030395">
    <property type="entry name" value="GP_PDE_dom"/>
</dbReference>
<dbReference type="PANTHER" id="PTHR46320">
    <property type="entry name" value="GLYCEROPHOSPHODIESTER PHOSPHODIESTERASE 1"/>
    <property type="match status" value="1"/>
</dbReference>
<dbReference type="Proteomes" id="UP000596351">
    <property type="component" value="Chromosome"/>
</dbReference>
<keyword evidence="1" id="KW-0812">Transmembrane</keyword>
<dbReference type="InterPro" id="IPR032160">
    <property type="entry name" value="DUF4996"/>
</dbReference>
<sequence>MALWPSGMPVVVVIMRIFLSFLSPPFNGTARRLFHASMSQRLQKTVMAASPEAPTAARATLKIGALLMRLAVLVLGLLLTLVTGAASLAPIPPSNRAALIHERLTKANLNRDHVMVVAHRAGWKKEGVVVRAENSFAAIDHAVSTGVEMVELDVRRSKDGALVIMHDETLDRTTTCRGKVAEFTLAELISCRLVVEGDRRTTDEHVFTLEEAMLHARGRILINIDNKLEPEALVEIADLARSLGMTDGVLLKMAVWNADRLQLARDIRRAIGADFAFMPILADDAVTEPAFIDRAQSALGAPAAELVHWYRDSSEPITTDGGPLLSPLARAAAVRNNTHLWINTYPITDRPEGMVAGGRGDYLALSTGQPEDVWGFFVERGVTIIQTDEPEAVIAWLDAQGLRRSYELTN</sequence>
<accession>A0ABX7F2M2</accession>
<protein>
    <submittedName>
        <fullName evidence="3">Glycerophosphodiester phosphodiesterase</fullName>
    </submittedName>
</protein>
<dbReference type="PROSITE" id="PS51704">
    <property type="entry name" value="GP_PDE"/>
    <property type="match status" value="1"/>
</dbReference>
<evidence type="ECO:0000313" key="4">
    <source>
        <dbReference type="Proteomes" id="UP000596351"/>
    </source>
</evidence>
<gene>
    <name evidence="3" type="ORF">D4A92_09190</name>
</gene>
<keyword evidence="1" id="KW-1133">Transmembrane helix</keyword>
<dbReference type="CDD" id="cd08566">
    <property type="entry name" value="GDPD_AtGDE_like"/>
    <property type="match status" value="1"/>
</dbReference>
<dbReference type="Pfam" id="PF03009">
    <property type="entry name" value="GDPD"/>
    <property type="match status" value="1"/>
</dbReference>
<evidence type="ECO:0000313" key="3">
    <source>
        <dbReference type="EMBL" id="QRF53987.1"/>
    </source>
</evidence>